<proteinExistence type="predicted"/>
<keyword evidence="3" id="KW-1185">Reference proteome</keyword>
<dbReference type="WBParaSite" id="Hba_06506">
    <property type="protein sequence ID" value="Hba_06506"/>
    <property type="gene ID" value="Hba_06506"/>
</dbReference>
<sequence length="164" mass="18491">MNHAIQFGMSKALYSPIYLMTNFDDETLLNKTALDAQRKEKERLERLERLKQTVDQNDHISQMAALLPNNGNIAPLPIIDATDPDVVCLIGECLEFDSKQKGTSKQEAQKIQPSSSTSINHEIIELSSGEEDLDDVTEVSSFVPYRVPPKLPGIFKNIIFQFRL</sequence>
<evidence type="ECO:0000313" key="3">
    <source>
        <dbReference type="Proteomes" id="UP000095283"/>
    </source>
</evidence>
<protein>
    <submittedName>
        <fullName evidence="4">Uncharacterized protein</fullName>
    </submittedName>
</protein>
<feature type="coiled-coil region" evidence="1">
    <location>
        <begin position="30"/>
        <end position="57"/>
    </location>
</feature>
<organism evidence="3 4">
    <name type="scientific">Heterorhabditis bacteriophora</name>
    <name type="common">Entomopathogenic nematode worm</name>
    <dbReference type="NCBI Taxonomy" id="37862"/>
    <lineage>
        <taxon>Eukaryota</taxon>
        <taxon>Metazoa</taxon>
        <taxon>Ecdysozoa</taxon>
        <taxon>Nematoda</taxon>
        <taxon>Chromadorea</taxon>
        <taxon>Rhabditida</taxon>
        <taxon>Rhabditina</taxon>
        <taxon>Rhabditomorpha</taxon>
        <taxon>Strongyloidea</taxon>
        <taxon>Heterorhabditidae</taxon>
        <taxon>Heterorhabditis</taxon>
    </lineage>
</organism>
<evidence type="ECO:0000313" key="4">
    <source>
        <dbReference type="WBParaSite" id="Hba_06506"/>
    </source>
</evidence>
<evidence type="ECO:0000256" key="2">
    <source>
        <dbReference type="SAM" id="MobiDB-lite"/>
    </source>
</evidence>
<reference evidence="4" key="1">
    <citation type="submission" date="2016-11" db="UniProtKB">
        <authorList>
            <consortium name="WormBaseParasite"/>
        </authorList>
    </citation>
    <scope>IDENTIFICATION</scope>
</reference>
<dbReference type="AlphaFoldDB" id="A0A1I7WMY3"/>
<feature type="region of interest" description="Disordered" evidence="2">
    <location>
        <begin position="101"/>
        <end position="120"/>
    </location>
</feature>
<accession>A0A1I7WMY3</accession>
<evidence type="ECO:0000256" key="1">
    <source>
        <dbReference type="SAM" id="Coils"/>
    </source>
</evidence>
<dbReference type="Proteomes" id="UP000095283">
    <property type="component" value="Unplaced"/>
</dbReference>
<keyword evidence="1" id="KW-0175">Coiled coil</keyword>
<name>A0A1I7WMY3_HETBA</name>